<dbReference type="EMBL" id="BHXC01000006">
    <property type="protein sequence ID" value="GCB91444.1"/>
    <property type="molecule type" value="Genomic_DNA"/>
</dbReference>
<evidence type="ECO:0000313" key="3">
    <source>
        <dbReference type="Proteomes" id="UP000288351"/>
    </source>
</evidence>
<proteinExistence type="predicted"/>
<feature type="compositionally biased region" description="Acidic residues" evidence="1">
    <location>
        <begin position="100"/>
        <end position="113"/>
    </location>
</feature>
<dbReference type="RefSeq" id="WP_016576393.1">
    <property type="nucleotide sequence ID" value="NZ_BHXC01000006.1"/>
</dbReference>
<feature type="region of interest" description="Disordered" evidence="1">
    <location>
        <begin position="87"/>
        <end position="120"/>
    </location>
</feature>
<protein>
    <submittedName>
        <fullName evidence="2">Uncharacterized protein</fullName>
    </submittedName>
</protein>
<comment type="caution">
    <text evidence="2">The sequence shown here is derived from an EMBL/GenBank/DDBJ whole genome shotgun (WGS) entry which is preliminary data.</text>
</comment>
<gene>
    <name evidence="2" type="ORF">SALB_04173</name>
</gene>
<reference evidence="2 3" key="1">
    <citation type="journal article" date="2019" name="Microbiol. Resour. Announc.">
        <title>Draft Genome Sequence of the Most Traditional epsilon-Poly-l-Lysine Producer, Streptomyces albulus NBRC14147.</title>
        <authorList>
            <person name="Yamanaka K."/>
            <person name="Hamano Y."/>
        </authorList>
    </citation>
    <scope>NUCLEOTIDE SEQUENCE [LARGE SCALE GENOMIC DNA]</scope>
    <source>
        <strain evidence="2 3">NBRC 14147</strain>
    </source>
</reference>
<dbReference type="AlphaFoldDB" id="A0A401R1G1"/>
<dbReference type="Proteomes" id="UP000288351">
    <property type="component" value="Unassembled WGS sequence"/>
</dbReference>
<organism evidence="2 3">
    <name type="scientific">Streptomyces noursei</name>
    <name type="common">Streptomyces albulus</name>
    <dbReference type="NCBI Taxonomy" id="1971"/>
    <lineage>
        <taxon>Bacteria</taxon>
        <taxon>Bacillati</taxon>
        <taxon>Actinomycetota</taxon>
        <taxon>Actinomycetes</taxon>
        <taxon>Kitasatosporales</taxon>
        <taxon>Streptomycetaceae</taxon>
        <taxon>Streptomyces</taxon>
    </lineage>
</organism>
<name>A0A401R1G1_STRNR</name>
<accession>A0A401R1G1</accession>
<sequence length="120" mass="13159">MRDHADRTPRLLPWTTPEGNPCFLLPSDGTGYVSRLADRLEAEQLGSAAVLIEDAEQILAARSWTPGELHLLTVELKNSLVTTHRVAESRGARLPAPAYEPDDDADDDPEDAPDGGRYRP</sequence>
<evidence type="ECO:0000313" key="2">
    <source>
        <dbReference type="EMBL" id="GCB91444.1"/>
    </source>
</evidence>
<evidence type="ECO:0000256" key="1">
    <source>
        <dbReference type="SAM" id="MobiDB-lite"/>
    </source>
</evidence>